<accession>A0A0G0UGF4</accession>
<dbReference type="AlphaFoldDB" id="A0A0G0UGF4"/>
<protein>
    <recommendedName>
        <fullName evidence="3">ASCH domain-containing protein</fullName>
    </recommendedName>
</protein>
<reference evidence="1 2" key="1">
    <citation type="journal article" date="2015" name="Nature">
        <title>rRNA introns, odd ribosomes, and small enigmatic genomes across a large radiation of phyla.</title>
        <authorList>
            <person name="Brown C.T."/>
            <person name="Hug L.A."/>
            <person name="Thomas B.C."/>
            <person name="Sharon I."/>
            <person name="Castelle C.J."/>
            <person name="Singh A."/>
            <person name="Wilkins M.J."/>
            <person name="Williams K.H."/>
            <person name="Banfield J.F."/>
        </authorList>
    </citation>
    <scope>NUCLEOTIDE SEQUENCE [LARGE SCALE GENOMIC DNA]</scope>
</reference>
<name>A0A0G0UGF4_9BACT</name>
<evidence type="ECO:0000313" key="1">
    <source>
        <dbReference type="EMBL" id="KKR87959.1"/>
    </source>
</evidence>
<proteinExistence type="predicted"/>
<gene>
    <name evidence="1" type="ORF">UU34_C0002G0076</name>
</gene>
<organism evidence="1 2">
    <name type="scientific">Candidatus Curtissbacteria bacterium GW2011_GWA1_41_11</name>
    <dbReference type="NCBI Taxonomy" id="1618409"/>
    <lineage>
        <taxon>Bacteria</taxon>
        <taxon>Candidatus Curtissiibacteriota</taxon>
    </lineage>
</organism>
<evidence type="ECO:0000313" key="2">
    <source>
        <dbReference type="Proteomes" id="UP000034854"/>
    </source>
</evidence>
<comment type="caution">
    <text evidence="1">The sequence shown here is derived from an EMBL/GenBank/DDBJ whole genome shotgun (WGS) entry which is preliminary data.</text>
</comment>
<sequence length="128" mass="14607">MARHLAILTSDAVEDIFSGKKKIEGRFSKIKIAPFGKVASGDTVLIKMPGEKIVGQFLVDRVISFDHPNSSEVEEIKRRYGKGLSLPKTFWLDHEKIHYVTLMFIKSVNKFIIEPKIAKKDLRPWVVL</sequence>
<evidence type="ECO:0008006" key="3">
    <source>
        <dbReference type="Google" id="ProtNLM"/>
    </source>
</evidence>
<dbReference type="Proteomes" id="UP000034854">
    <property type="component" value="Unassembled WGS sequence"/>
</dbReference>
<dbReference type="EMBL" id="LCAG01000002">
    <property type="protein sequence ID" value="KKR87959.1"/>
    <property type="molecule type" value="Genomic_DNA"/>
</dbReference>